<keyword evidence="1" id="KW-0677">Repeat</keyword>
<evidence type="ECO:0000313" key="4">
    <source>
        <dbReference type="EMBL" id="PKF71583.1"/>
    </source>
</evidence>
<dbReference type="InterPro" id="IPR036770">
    <property type="entry name" value="Ankyrin_rpt-contain_sf"/>
</dbReference>
<reference evidence="5" key="1">
    <citation type="submission" date="2017-12" db="EMBL/GenBank/DDBJ databases">
        <authorList>
            <person name="Yu X.-Y."/>
        </authorList>
    </citation>
    <scope>NUCLEOTIDE SEQUENCE [LARGE SCALE GENOMIC DNA]</scope>
    <source>
        <strain evidence="5">ZYSR67-Z</strain>
    </source>
</reference>
<dbReference type="Proteomes" id="UP000242861">
    <property type="component" value="Unassembled WGS sequence"/>
</dbReference>
<dbReference type="SUPFAM" id="SSF48403">
    <property type="entry name" value="Ankyrin repeat"/>
    <property type="match status" value="1"/>
</dbReference>
<organism evidence="4 5">
    <name type="scientific">Pseudomonas fluvialis</name>
    <dbReference type="NCBI Taxonomy" id="1793966"/>
    <lineage>
        <taxon>Bacteria</taxon>
        <taxon>Pseudomonadati</taxon>
        <taxon>Pseudomonadota</taxon>
        <taxon>Gammaproteobacteria</taxon>
        <taxon>Pseudomonadales</taxon>
        <taxon>Pseudomonadaceae</taxon>
        <taxon>Pseudomonas</taxon>
    </lineage>
</organism>
<keyword evidence="2 3" id="KW-0040">ANK repeat</keyword>
<sequence>MSEPSPELQQLLQDLACVMFPDHPEQPVTLQSRGYDGDSALHVVLWQGNERAAQLLIDAGAEVNAAGEMGETPLHVAARQASAETLARLLCAGARLDSLSEFGQTAADLARAAAREAVWQQALQLARRHRPGKQPAKPPRKGA</sequence>
<dbReference type="EMBL" id="PIYS01000012">
    <property type="protein sequence ID" value="PKF71583.1"/>
    <property type="molecule type" value="Genomic_DNA"/>
</dbReference>
<feature type="repeat" description="ANK" evidence="3">
    <location>
        <begin position="69"/>
        <end position="101"/>
    </location>
</feature>
<gene>
    <name evidence="4" type="ORF">CW360_07605</name>
</gene>
<dbReference type="PROSITE" id="PS50297">
    <property type="entry name" value="ANK_REP_REGION"/>
    <property type="match status" value="2"/>
</dbReference>
<dbReference type="SMART" id="SM00248">
    <property type="entry name" value="ANK"/>
    <property type="match status" value="2"/>
</dbReference>
<evidence type="ECO:0000256" key="1">
    <source>
        <dbReference type="ARBA" id="ARBA00022737"/>
    </source>
</evidence>
<evidence type="ECO:0000256" key="3">
    <source>
        <dbReference type="PROSITE-ProRule" id="PRU00023"/>
    </source>
</evidence>
<dbReference type="Pfam" id="PF12796">
    <property type="entry name" value="Ank_2"/>
    <property type="match status" value="1"/>
</dbReference>
<dbReference type="Gene3D" id="1.25.40.20">
    <property type="entry name" value="Ankyrin repeat-containing domain"/>
    <property type="match status" value="1"/>
</dbReference>
<dbReference type="RefSeq" id="WP_101193293.1">
    <property type="nucleotide sequence ID" value="NZ_PIYS01000012.1"/>
</dbReference>
<dbReference type="AlphaFoldDB" id="A0A2I0CRA0"/>
<dbReference type="InterPro" id="IPR002110">
    <property type="entry name" value="Ankyrin_rpt"/>
</dbReference>
<evidence type="ECO:0000256" key="2">
    <source>
        <dbReference type="ARBA" id="ARBA00023043"/>
    </source>
</evidence>
<proteinExistence type="predicted"/>
<protein>
    <submittedName>
        <fullName evidence="4">Ankyrin repeat domain-containing protein</fullName>
    </submittedName>
</protein>
<name>A0A2I0CRA0_9PSED</name>
<accession>A0A2I0CRA0</accession>
<dbReference type="PANTHER" id="PTHR24171">
    <property type="entry name" value="ANKYRIN REPEAT DOMAIN-CONTAINING PROTEIN 39-RELATED"/>
    <property type="match status" value="1"/>
</dbReference>
<evidence type="ECO:0000313" key="5">
    <source>
        <dbReference type="Proteomes" id="UP000242861"/>
    </source>
</evidence>
<feature type="repeat" description="ANK" evidence="3">
    <location>
        <begin position="36"/>
        <end position="68"/>
    </location>
</feature>
<comment type="caution">
    <text evidence="4">The sequence shown here is derived from an EMBL/GenBank/DDBJ whole genome shotgun (WGS) entry which is preliminary data.</text>
</comment>
<dbReference type="PROSITE" id="PS50088">
    <property type="entry name" value="ANK_REPEAT"/>
    <property type="match status" value="2"/>
</dbReference>